<dbReference type="Proteomes" id="UP000038802">
    <property type="component" value="Unassembled WGS sequence"/>
</dbReference>
<dbReference type="AlphaFoldDB" id="A0A0T7PP45"/>
<dbReference type="EMBL" id="CQQC01000592">
    <property type="protein sequence ID" value="CNV25196.1"/>
    <property type="molecule type" value="Genomic_DNA"/>
</dbReference>
<evidence type="ECO:0000313" key="8">
    <source>
        <dbReference type="Proteomes" id="UP000039021"/>
    </source>
</evidence>
<dbReference type="EMBL" id="CFOH01000064">
    <property type="protein sequence ID" value="CFE47192.1"/>
    <property type="molecule type" value="Genomic_DNA"/>
</dbReference>
<evidence type="ECO:0000313" key="7">
    <source>
        <dbReference type="Proteomes" id="UP000038802"/>
    </source>
</evidence>
<evidence type="ECO:0000313" key="10">
    <source>
        <dbReference type="Proteomes" id="UP000046680"/>
    </source>
</evidence>
<name>A0A0T7PP45_MYCTX</name>
<protein>
    <submittedName>
        <fullName evidence="5">Uncharacterized protein</fullName>
    </submittedName>
</protein>
<dbReference type="Proteomes" id="UP000039217">
    <property type="component" value="Unassembled WGS sequence"/>
</dbReference>
<sequence>MGHDVVEELQVVVAGNAEDLRDAEFGEPVE</sequence>
<evidence type="ECO:0000313" key="4">
    <source>
        <dbReference type="EMBL" id="CNV25196.1"/>
    </source>
</evidence>
<proteinExistence type="predicted"/>
<evidence type="ECO:0000313" key="1">
    <source>
        <dbReference type="EMBL" id="CFE47192.1"/>
    </source>
</evidence>
<dbReference type="EMBL" id="CGCX01003271">
    <property type="protein sequence ID" value="CFS19626.1"/>
    <property type="molecule type" value="Genomic_DNA"/>
</dbReference>
<dbReference type="EMBL" id="CSAE01000614">
    <property type="protein sequence ID" value="COW63499.1"/>
    <property type="molecule type" value="Genomic_DNA"/>
</dbReference>
<dbReference type="EMBL" id="CSBK01001048">
    <property type="protein sequence ID" value="COY25589.1"/>
    <property type="molecule type" value="Genomic_DNA"/>
</dbReference>
<evidence type="ECO:0000313" key="12">
    <source>
        <dbReference type="Proteomes" id="UP000050164"/>
    </source>
</evidence>
<evidence type="ECO:0000313" key="9">
    <source>
        <dbReference type="Proteomes" id="UP000039217"/>
    </source>
</evidence>
<dbReference type="Proteomes" id="UP000039021">
    <property type="component" value="Unassembled WGS sequence"/>
</dbReference>
<accession>A0A0T7PP45</accession>
<organism evidence="5 7">
    <name type="scientific">Mycobacterium tuberculosis</name>
    <dbReference type="NCBI Taxonomy" id="1773"/>
    <lineage>
        <taxon>Bacteria</taxon>
        <taxon>Bacillati</taxon>
        <taxon>Actinomycetota</taxon>
        <taxon>Actinomycetes</taxon>
        <taxon>Mycobacteriales</taxon>
        <taxon>Mycobacteriaceae</taxon>
        <taxon>Mycobacterium</taxon>
        <taxon>Mycobacterium tuberculosis complex</taxon>
    </lineage>
</organism>
<dbReference type="Proteomes" id="UP000046947">
    <property type="component" value="Unassembled WGS sequence"/>
</dbReference>
<gene>
    <name evidence="2" type="ORF">ERS007657_04505</name>
    <name evidence="4" type="ORF">ERS007661_01906</name>
    <name evidence="1" type="ORF">ERS007688_00665</name>
    <name evidence="5" type="ORF">ERS007703_03965</name>
    <name evidence="6" type="ORF">ERS007739_02333</name>
    <name evidence="3" type="ORF">ERS027659_01668</name>
</gene>
<dbReference type="EMBL" id="CNFT01000329">
    <property type="protein sequence ID" value="CKR54059.1"/>
    <property type="molecule type" value="Genomic_DNA"/>
</dbReference>
<reference evidence="7 8" key="3">
    <citation type="submission" date="2015-03" db="EMBL/GenBank/DDBJ databases">
        <authorList>
            <consortium name="Pathogen Informatics"/>
        </authorList>
    </citation>
    <scope>NUCLEOTIDE SEQUENCE [LARGE SCALE GENOMIC DNA]</scope>
    <source>
        <strain evidence="3 12">Bir 185</strain>
        <strain evidence="2 10">C09601061</strain>
        <strain evidence="4 9">D00501624</strain>
        <strain evidence="1 11">H09601792</strain>
        <strain evidence="7">K00500041</strain>
        <strain evidence="8">N09902308</strain>
    </source>
</reference>
<dbReference type="Proteomes" id="UP000046680">
    <property type="component" value="Unassembled WGS sequence"/>
</dbReference>
<reference evidence="6" key="1">
    <citation type="submission" date="2015-03" db="EMBL/GenBank/DDBJ databases">
        <authorList>
            <consortium name="Pathogen Informatics"/>
            <person name="Murphy D."/>
        </authorList>
    </citation>
    <scope>NUCLEOTIDE SEQUENCE</scope>
    <source>
        <strain evidence="6">N09902308</strain>
    </source>
</reference>
<evidence type="ECO:0000313" key="2">
    <source>
        <dbReference type="EMBL" id="CFS19626.1"/>
    </source>
</evidence>
<reference evidence="5" key="2">
    <citation type="submission" date="2015-03" db="EMBL/GenBank/DDBJ databases">
        <authorList>
            <person name="Murphy D."/>
        </authorList>
    </citation>
    <scope>NUCLEOTIDE SEQUENCE [LARGE SCALE GENOMIC DNA]</scope>
    <source>
        <strain evidence="5">K00500041</strain>
    </source>
</reference>
<evidence type="ECO:0000313" key="5">
    <source>
        <dbReference type="EMBL" id="COW63499.1"/>
    </source>
</evidence>
<evidence type="ECO:0000313" key="3">
    <source>
        <dbReference type="EMBL" id="CKR54059.1"/>
    </source>
</evidence>
<evidence type="ECO:0000313" key="11">
    <source>
        <dbReference type="Proteomes" id="UP000046947"/>
    </source>
</evidence>
<evidence type="ECO:0000313" key="6">
    <source>
        <dbReference type="EMBL" id="COY25589.1"/>
    </source>
</evidence>
<dbReference type="Proteomes" id="UP000050164">
    <property type="component" value="Unassembled WGS sequence"/>
</dbReference>